<protein>
    <recommendedName>
        <fullName evidence="1">HTH arsR-type domain-containing protein</fullName>
    </recommendedName>
</protein>
<dbReference type="RefSeq" id="WP_114592956.1">
    <property type="nucleotide sequence ID" value="NZ_CP031165.1"/>
</dbReference>
<dbReference type="CDD" id="cd00090">
    <property type="entry name" value="HTH_ARSR"/>
    <property type="match status" value="1"/>
</dbReference>
<dbReference type="Pfam" id="PF12840">
    <property type="entry name" value="HTH_20"/>
    <property type="match status" value="1"/>
</dbReference>
<dbReference type="InterPro" id="IPR001845">
    <property type="entry name" value="HTH_ArsR_DNA-bd_dom"/>
</dbReference>
<dbReference type="SMART" id="SM00418">
    <property type="entry name" value="HTH_ARSR"/>
    <property type="match status" value="1"/>
</dbReference>
<dbReference type="InterPro" id="IPR011991">
    <property type="entry name" value="ArsR-like_HTH"/>
</dbReference>
<keyword evidence="3" id="KW-1185">Reference proteome</keyword>
<dbReference type="Gene3D" id="1.10.10.10">
    <property type="entry name" value="Winged helix-like DNA-binding domain superfamily/Winged helix DNA-binding domain"/>
    <property type="match status" value="1"/>
</dbReference>
<gene>
    <name evidence="2" type="ORF">DVS28_a3970</name>
</gene>
<name>A0A346Y2E3_9ACTN</name>
<accession>A0A346Y2E3</accession>
<dbReference type="InterPro" id="IPR036390">
    <property type="entry name" value="WH_DNA-bd_sf"/>
</dbReference>
<proteinExistence type="predicted"/>
<dbReference type="Gene3D" id="6.10.140.2180">
    <property type="match status" value="1"/>
</dbReference>
<dbReference type="Proteomes" id="UP000264006">
    <property type="component" value="Chromosome"/>
</dbReference>
<evidence type="ECO:0000259" key="1">
    <source>
        <dbReference type="SMART" id="SM00418"/>
    </source>
</evidence>
<reference evidence="2 3" key="1">
    <citation type="submission" date="2018-09" db="EMBL/GenBank/DDBJ databases">
        <title>Complete genome sequence of Euzebya sp. DY32-46 isolated from seawater of Pacific Ocean.</title>
        <authorList>
            <person name="Xu L."/>
            <person name="Wu Y.-H."/>
            <person name="Xu X.-W."/>
        </authorList>
    </citation>
    <scope>NUCLEOTIDE SEQUENCE [LARGE SCALE GENOMIC DNA]</scope>
    <source>
        <strain evidence="2 3">DY32-46</strain>
    </source>
</reference>
<sequence>MTKVDLLLHPVRLRVVQALLGQEMTPQQLVDALGDVPQATLYRHVAALVEGGMLAVVAERPVRGVTERTYGVVEDAVSLDAADLAGLSAEEHAQRFHVYLATMLASFGRAVERADGPDGVDASAAGIGYRVAPMWLTDDELDTMVQQLRAVVGRALDNPSTPERRRRLLYTVLLPDG</sequence>
<dbReference type="GO" id="GO:0003700">
    <property type="term" value="F:DNA-binding transcription factor activity"/>
    <property type="evidence" value="ECO:0007669"/>
    <property type="project" value="InterPro"/>
</dbReference>
<evidence type="ECO:0000313" key="3">
    <source>
        <dbReference type="Proteomes" id="UP000264006"/>
    </source>
</evidence>
<dbReference type="EMBL" id="CP031165">
    <property type="protein sequence ID" value="AXV08640.1"/>
    <property type="molecule type" value="Genomic_DNA"/>
</dbReference>
<dbReference type="OrthoDB" id="5949858at2"/>
<dbReference type="KEGG" id="euz:DVS28_a3970"/>
<organism evidence="2 3">
    <name type="scientific">Euzebya pacifica</name>
    <dbReference type="NCBI Taxonomy" id="1608957"/>
    <lineage>
        <taxon>Bacteria</taxon>
        <taxon>Bacillati</taxon>
        <taxon>Actinomycetota</taxon>
        <taxon>Nitriliruptoria</taxon>
        <taxon>Euzebyales</taxon>
    </lineage>
</organism>
<evidence type="ECO:0000313" key="2">
    <source>
        <dbReference type="EMBL" id="AXV08640.1"/>
    </source>
</evidence>
<dbReference type="InterPro" id="IPR036388">
    <property type="entry name" value="WH-like_DNA-bd_sf"/>
</dbReference>
<feature type="domain" description="HTH arsR-type" evidence="1">
    <location>
        <begin position="6"/>
        <end position="113"/>
    </location>
</feature>
<dbReference type="SUPFAM" id="SSF46785">
    <property type="entry name" value="Winged helix' DNA-binding domain"/>
    <property type="match status" value="1"/>
</dbReference>
<dbReference type="AlphaFoldDB" id="A0A346Y2E3"/>